<sequence length="343" mass="37169">MNLPRLFVFCAVLVTPTLAFASPWVLQPGETALFGRFDFGSADEEFLDSGPAVPFNLNGELRTLGFELGARFGIFKDFEIQLDIPLKLVSYTADPVILIPTEDPDSFDYYQENVLDFSQSKMGVGDIKIAGRWQVFRSQAVGALELRVKTPTGYDPPAGTFGRNPRDAEEFLANVGSFVQPENIQDDVSLGDGQLDVGAAFLFGWALPTRTFIRADIGGDLRIDAGNRFVGGFKLGQFLGDRLLLVAGVGAEIALQEGEVIGVSVAAEDPNLPATEYGGLTNLVLREVRLDKDIVAVSGGAIVRLSKSTEITFDYSRIIHGRNVAEVQTLSIGFGVRVDPPMD</sequence>
<proteinExistence type="predicted"/>
<evidence type="ECO:0000313" key="3">
    <source>
        <dbReference type="Proteomes" id="UP000321595"/>
    </source>
</evidence>
<dbReference type="Proteomes" id="UP000321595">
    <property type="component" value="Chromosome"/>
</dbReference>
<evidence type="ECO:0008006" key="4">
    <source>
        <dbReference type="Google" id="ProtNLM"/>
    </source>
</evidence>
<keyword evidence="3" id="KW-1185">Reference proteome</keyword>
<dbReference type="KEGG" id="bbae:FRD01_07425"/>
<evidence type="ECO:0000313" key="2">
    <source>
        <dbReference type="EMBL" id="QED27073.1"/>
    </source>
</evidence>
<protein>
    <recommendedName>
        <fullName evidence="4">Outer membrane protein beta-barrel domain-containing protein</fullName>
    </recommendedName>
</protein>
<keyword evidence="1" id="KW-0732">Signal</keyword>
<organism evidence="2 3">
    <name type="scientific">Microvenator marinus</name>
    <dbReference type="NCBI Taxonomy" id="2600177"/>
    <lineage>
        <taxon>Bacteria</taxon>
        <taxon>Deltaproteobacteria</taxon>
        <taxon>Bradymonadales</taxon>
        <taxon>Microvenatoraceae</taxon>
        <taxon>Microvenator</taxon>
    </lineage>
</organism>
<accession>A0A5B8XSQ0</accession>
<evidence type="ECO:0000256" key="1">
    <source>
        <dbReference type="SAM" id="SignalP"/>
    </source>
</evidence>
<dbReference type="RefSeq" id="WP_146958758.1">
    <property type="nucleotide sequence ID" value="NZ_CP042467.1"/>
</dbReference>
<reference evidence="2 3" key="1">
    <citation type="submission" date="2019-08" db="EMBL/GenBank/DDBJ databases">
        <authorList>
            <person name="Liang Q."/>
        </authorList>
    </citation>
    <scope>NUCLEOTIDE SEQUENCE [LARGE SCALE GENOMIC DNA]</scope>
    <source>
        <strain evidence="2 3">V1718</strain>
    </source>
</reference>
<dbReference type="EMBL" id="CP042467">
    <property type="protein sequence ID" value="QED27073.1"/>
    <property type="molecule type" value="Genomic_DNA"/>
</dbReference>
<dbReference type="OrthoDB" id="5418846at2"/>
<dbReference type="AlphaFoldDB" id="A0A5B8XSQ0"/>
<feature type="signal peptide" evidence="1">
    <location>
        <begin position="1"/>
        <end position="21"/>
    </location>
</feature>
<gene>
    <name evidence="2" type="ORF">FRD01_07425</name>
</gene>
<feature type="chain" id="PRO_5022943548" description="Outer membrane protein beta-barrel domain-containing protein" evidence="1">
    <location>
        <begin position="22"/>
        <end position="343"/>
    </location>
</feature>
<name>A0A5B8XSQ0_9DELT</name>